<organism evidence="2 3">
    <name type="scientific">Rhizopogon vinicolor AM-OR11-026</name>
    <dbReference type="NCBI Taxonomy" id="1314800"/>
    <lineage>
        <taxon>Eukaryota</taxon>
        <taxon>Fungi</taxon>
        <taxon>Dikarya</taxon>
        <taxon>Basidiomycota</taxon>
        <taxon>Agaricomycotina</taxon>
        <taxon>Agaricomycetes</taxon>
        <taxon>Agaricomycetidae</taxon>
        <taxon>Boletales</taxon>
        <taxon>Suillineae</taxon>
        <taxon>Rhizopogonaceae</taxon>
        <taxon>Rhizopogon</taxon>
    </lineage>
</organism>
<keyword evidence="3" id="KW-1185">Reference proteome</keyword>
<evidence type="ECO:0000313" key="3">
    <source>
        <dbReference type="Proteomes" id="UP000092154"/>
    </source>
</evidence>
<dbReference type="Gene3D" id="3.80.10.10">
    <property type="entry name" value="Ribonuclease Inhibitor"/>
    <property type="match status" value="1"/>
</dbReference>
<gene>
    <name evidence="2" type="ORF">K503DRAFT_226742</name>
</gene>
<dbReference type="InParanoid" id="A0A1B7MY88"/>
<reference evidence="2 3" key="1">
    <citation type="submission" date="2016-06" db="EMBL/GenBank/DDBJ databases">
        <title>Comparative genomics of the ectomycorrhizal sister species Rhizopogon vinicolor and Rhizopogon vesiculosus (Basidiomycota: Boletales) reveals a divergence of the mating type B locus.</title>
        <authorList>
            <consortium name="DOE Joint Genome Institute"/>
            <person name="Mujic A.B."/>
            <person name="Kuo A."/>
            <person name="Tritt A."/>
            <person name="Lipzen A."/>
            <person name="Chen C."/>
            <person name="Johnson J."/>
            <person name="Sharma A."/>
            <person name="Barry K."/>
            <person name="Grigoriev I.V."/>
            <person name="Spatafora J.W."/>
        </authorList>
    </citation>
    <scope>NUCLEOTIDE SEQUENCE [LARGE SCALE GENOMIC DNA]</scope>
    <source>
        <strain evidence="2 3">AM-OR11-026</strain>
    </source>
</reference>
<dbReference type="InterPro" id="IPR032675">
    <property type="entry name" value="LRR_dom_sf"/>
</dbReference>
<feature type="domain" description="F-box" evidence="1">
    <location>
        <begin position="9"/>
        <end position="57"/>
    </location>
</feature>
<dbReference type="OrthoDB" id="3543113at2759"/>
<accession>A0A1B7MY88</accession>
<evidence type="ECO:0000259" key="1">
    <source>
        <dbReference type="Pfam" id="PF12937"/>
    </source>
</evidence>
<dbReference type="InterPro" id="IPR001810">
    <property type="entry name" value="F-box_dom"/>
</dbReference>
<proteinExistence type="predicted"/>
<sequence>MHPTLFIVEVLLEIFAYLKPSGSASEKLLSRRSLAALATTCKPFHEPAMDLLWENLDDYGIKPLLGCVPRLYPLVYANGKRRFCSEGVKPLSEQEGRQFLRHAARVRSLYIPSDKHFHLLIGLPIETCVFPRLLVLRLYKDPGDQKNANHWHLFLSPVLLHCELPAIYSDLKSIGTRCPGLESLSLGSATVHPTDELLVKLLSETVRSCKQLKHLQCSPLDCASWKHLSNLPTLVTVTISEEYYSLQLDPDNVNFAPFVNITCLYFGMITAAYVITIMRHSEFPSLKMFMLNVMTLHFAEAGQLFHALSQCRACHTLECIDISCVNAFESLEPLLQNLLCFTQLRTIKLRLNSPIYLDNHLLMEAVSCWPHIRSLSFYSTRLVTFRGLFAALRLCPHLHTFAAEIDALNIDVDPDAESFQHTSLQTLDLGFSDVDDHQAVARIIFSMLPRICQVVPFRNRWQWDKVNRQLEYLRLSAVNV</sequence>
<dbReference type="AlphaFoldDB" id="A0A1B7MY88"/>
<dbReference type="Proteomes" id="UP000092154">
    <property type="component" value="Unassembled WGS sequence"/>
</dbReference>
<evidence type="ECO:0000313" key="2">
    <source>
        <dbReference type="EMBL" id="OAX37562.1"/>
    </source>
</evidence>
<name>A0A1B7MY88_9AGAM</name>
<dbReference type="SUPFAM" id="SSF52058">
    <property type="entry name" value="L domain-like"/>
    <property type="match status" value="1"/>
</dbReference>
<protein>
    <recommendedName>
        <fullName evidence="1">F-box domain-containing protein</fullName>
    </recommendedName>
</protein>
<dbReference type="STRING" id="1314800.A0A1B7MY88"/>
<dbReference type="EMBL" id="KV448344">
    <property type="protein sequence ID" value="OAX37562.1"/>
    <property type="molecule type" value="Genomic_DNA"/>
</dbReference>
<dbReference type="Pfam" id="PF12937">
    <property type="entry name" value="F-box-like"/>
    <property type="match status" value="1"/>
</dbReference>